<dbReference type="InterPro" id="IPR000058">
    <property type="entry name" value="Znf_AN1"/>
</dbReference>
<gene>
    <name evidence="6" type="ORF">EW146_g8764</name>
</gene>
<keyword evidence="1" id="KW-0479">Metal-binding</keyword>
<evidence type="ECO:0000256" key="3">
    <source>
        <dbReference type="ARBA" id="ARBA00022833"/>
    </source>
</evidence>
<dbReference type="InterPro" id="IPR035896">
    <property type="entry name" value="AN1-like_Znf"/>
</dbReference>
<dbReference type="PROSITE" id="PS51039">
    <property type="entry name" value="ZF_AN1"/>
    <property type="match status" value="1"/>
</dbReference>
<keyword evidence="7" id="KW-1185">Reference proteome</keyword>
<dbReference type="Proteomes" id="UP000310158">
    <property type="component" value="Unassembled WGS sequence"/>
</dbReference>
<evidence type="ECO:0000313" key="6">
    <source>
        <dbReference type="EMBL" id="THH09169.1"/>
    </source>
</evidence>
<accession>A0A4S4LBZ0</accession>
<reference evidence="6 7" key="1">
    <citation type="submission" date="2019-02" db="EMBL/GenBank/DDBJ databases">
        <title>Genome sequencing of the rare red list fungi Bondarzewia mesenterica.</title>
        <authorList>
            <person name="Buettner E."/>
            <person name="Kellner H."/>
        </authorList>
    </citation>
    <scope>NUCLEOTIDE SEQUENCE [LARGE SCALE GENOMIC DNA]</scope>
    <source>
        <strain evidence="6 7">DSM 108281</strain>
    </source>
</reference>
<dbReference type="SMART" id="SM00154">
    <property type="entry name" value="ZnF_AN1"/>
    <property type="match status" value="2"/>
</dbReference>
<name>A0A4S4LBZ0_9AGAM</name>
<organism evidence="6 7">
    <name type="scientific">Bondarzewia mesenterica</name>
    <dbReference type="NCBI Taxonomy" id="1095465"/>
    <lineage>
        <taxon>Eukaryota</taxon>
        <taxon>Fungi</taxon>
        <taxon>Dikarya</taxon>
        <taxon>Basidiomycota</taxon>
        <taxon>Agaricomycotina</taxon>
        <taxon>Agaricomycetes</taxon>
        <taxon>Russulales</taxon>
        <taxon>Bondarzewiaceae</taxon>
        <taxon>Bondarzewia</taxon>
    </lineage>
</organism>
<proteinExistence type="predicted"/>
<dbReference type="PANTHER" id="PTHR14677:SF20">
    <property type="entry name" value="ZINC FINGER AN1-TYPE CONTAINING 2A-RELATED"/>
    <property type="match status" value="1"/>
</dbReference>
<sequence length="280" mass="30677">MDLAPIGAHCSLASCNELDLLPIRCLCDQQFCRNHFLPDAHACPVDTSKRSAGLAFAKLQRCALVNCSKPSLEAYMSKDTDDSKRTRALCPRCMLAYCATHRDPASHSCPILEQGTEQKNQAAHVLLAKHFPNPPSSSRTTDNPRRVAQIPTDPKKLAQFQKVELMKMRHRAGPGDPKDKNASVSVDQRLHVKVKSSEPDAVGTVFWFRKVLSPPRAGRALDHLATQLKVPTPTSTVLQLSKVSLIDPDNVTVLRNDQTLAEQVEDGSLLLVSSASLSLT</sequence>
<dbReference type="GO" id="GO:0005737">
    <property type="term" value="C:cytoplasm"/>
    <property type="evidence" value="ECO:0007669"/>
    <property type="project" value="TreeGrafter"/>
</dbReference>
<dbReference type="GO" id="GO:0008270">
    <property type="term" value="F:zinc ion binding"/>
    <property type="evidence" value="ECO:0007669"/>
    <property type="project" value="UniProtKB-KW"/>
</dbReference>
<dbReference type="AlphaFoldDB" id="A0A4S4LBZ0"/>
<protein>
    <recommendedName>
        <fullName evidence="5">AN1-type domain-containing protein</fullName>
    </recommendedName>
</protein>
<keyword evidence="2 4" id="KW-0863">Zinc-finger</keyword>
<comment type="caution">
    <text evidence="6">The sequence shown here is derived from an EMBL/GenBank/DDBJ whole genome shotgun (WGS) entry which is preliminary data.</text>
</comment>
<dbReference type="PANTHER" id="PTHR14677">
    <property type="entry name" value="ARSENITE INDUCUBLE RNA ASSOCIATED PROTEIN AIP-1-RELATED"/>
    <property type="match status" value="1"/>
</dbReference>
<evidence type="ECO:0000256" key="2">
    <source>
        <dbReference type="ARBA" id="ARBA00022771"/>
    </source>
</evidence>
<evidence type="ECO:0000259" key="5">
    <source>
        <dbReference type="PROSITE" id="PS51039"/>
    </source>
</evidence>
<evidence type="ECO:0000256" key="1">
    <source>
        <dbReference type="ARBA" id="ARBA00022723"/>
    </source>
</evidence>
<evidence type="ECO:0000313" key="7">
    <source>
        <dbReference type="Proteomes" id="UP000310158"/>
    </source>
</evidence>
<evidence type="ECO:0000256" key="4">
    <source>
        <dbReference type="PROSITE-ProRule" id="PRU00449"/>
    </source>
</evidence>
<dbReference type="SUPFAM" id="SSF118310">
    <property type="entry name" value="AN1-like Zinc finger"/>
    <property type="match status" value="2"/>
</dbReference>
<dbReference type="EMBL" id="SGPL01000652">
    <property type="protein sequence ID" value="THH09169.1"/>
    <property type="molecule type" value="Genomic_DNA"/>
</dbReference>
<keyword evidence="3" id="KW-0862">Zinc</keyword>
<dbReference type="OrthoDB" id="431929at2759"/>
<feature type="domain" description="AN1-type" evidence="5">
    <location>
        <begin position="4"/>
        <end position="51"/>
    </location>
</feature>
<dbReference type="Gene3D" id="4.10.1110.10">
    <property type="entry name" value="AN1-like Zinc finger"/>
    <property type="match status" value="2"/>
</dbReference>
<dbReference type="Pfam" id="PF01428">
    <property type="entry name" value="zf-AN1"/>
    <property type="match status" value="1"/>
</dbReference>